<dbReference type="OrthoDB" id="9151209at2"/>
<dbReference type="AlphaFoldDB" id="A0A1B4V0M9"/>
<accession>A0A1B4V0M9</accession>
<feature type="transmembrane region" description="Helical" evidence="1">
    <location>
        <begin position="24"/>
        <end position="43"/>
    </location>
</feature>
<protein>
    <submittedName>
        <fullName evidence="2">MSHA biogenesis protein MshJ</fullName>
    </submittedName>
</protein>
<sequence>MTSQLAGFRHFLERVDGLELRERALMFTAVLGVLFVLAANALFPGLQKEQKRLEGELQAKREQTRVLNAEVEKAAAAYAEDADARNRARIAELQARLRALDTTAAQQARSLVSPREMPRLVRQVLTRNRALQLVELVNLPPEPLLEPSKTAVVAPAGADARPTPVARTAAPVLYRHGMRVRVKGRYPELASYLHALESLPWKVFWGEVGLRAENYPLSELTLVIYTLGPEEAWIGV</sequence>
<keyword evidence="1" id="KW-1133">Transmembrane helix</keyword>
<organism evidence="2 3">
    <name type="scientific">Sulfurifustis variabilis</name>
    <dbReference type="NCBI Taxonomy" id="1675686"/>
    <lineage>
        <taxon>Bacteria</taxon>
        <taxon>Pseudomonadati</taxon>
        <taxon>Pseudomonadota</taxon>
        <taxon>Gammaproteobacteria</taxon>
        <taxon>Acidiferrobacterales</taxon>
        <taxon>Acidiferrobacteraceae</taxon>
        <taxon>Sulfurifustis</taxon>
    </lineage>
</organism>
<evidence type="ECO:0000256" key="1">
    <source>
        <dbReference type="SAM" id="Phobius"/>
    </source>
</evidence>
<dbReference type="Proteomes" id="UP000218899">
    <property type="component" value="Chromosome"/>
</dbReference>
<keyword evidence="3" id="KW-1185">Reference proteome</keyword>
<gene>
    <name evidence="2" type="ORF">SVA_0436</name>
</gene>
<dbReference type="KEGG" id="sva:SVA_0436"/>
<keyword evidence="1" id="KW-0472">Membrane</keyword>
<reference evidence="2 3" key="1">
    <citation type="submission" date="2015-08" db="EMBL/GenBank/DDBJ databases">
        <title>Complete genome sequence of Sulfurifustis variabilis.</title>
        <authorList>
            <person name="Miura A."/>
            <person name="Kojima H."/>
            <person name="Fukui M."/>
        </authorList>
    </citation>
    <scope>NUCLEOTIDE SEQUENCE [LARGE SCALE GENOMIC DNA]</scope>
    <source>
        <strain evidence="3">skN76</strain>
    </source>
</reference>
<dbReference type="EMBL" id="AP014936">
    <property type="protein sequence ID" value="BAU47018.1"/>
    <property type="molecule type" value="Genomic_DNA"/>
</dbReference>
<evidence type="ECO:0000313" key="3">
    <source>
        <dbReference type="Proteomes" id="UP000218899"/>
    </source>
</evidence>
<keyword evidence="1" id="KW-0812">Transmembrane</keyword>
<proteinExistence type="predicted"/>
<dbReference type="RefSeq" id="WP_096458144.1">
    <property type="nucleotide sequence ID" value="NZ_AP014936.1"/>
</dbReference>
<name>A0A1B4V0M9_9GAMM</name>
<evidence type="ECO:0000313" key="2">
    <source>
        <dbReference type="EMBL" id="BAU47018.1"/>
    </source>
</evidence>